<evidence type="ECO:0000313" key="2">
    <source>
        <dbReference type="Proteomes" id="UP001165960"/>
    </source>
</evidence>
<sequence length="306" mass="34585">MVHVVEKNPFRGNIHNEYALDGIQMLMGFVSILLNILLLISNYLRKKSRWEVDGLLITITALLDCVIGCYFVIGTAFRLTDPSVVYDSSPWCVFSFTMGRTASVACLDMVALLAMVRYAVIVHQHPPRRWCWTTVAILLLVTCFIIAMLRAHTDTLYVFPSRMYCAPINRHDTAHYKILVNITVWIALPPILIIPFCYISLAVNYVRQVRGLYGGVFPRHGRHPRHVVGMFLIVIAYVAAIIPKLYMLISFFQFENTPSPLFDGISTTSSNFISIINAIFPLLFHEEINPITAGLLESMPNMSQAA</sequence>
<keyword evidence="2" id="KW-1185">Reference proteome</keyword>
<dbReference type="Proteomes" id="UP001165960">
    <property type="component" value="Unassembled WGS sequence"/>
</dbReference>
<reference evidence="1" key="1">
    <citation type="submission" date="2022-04" db="EMBL/GenBank/DDBJ databases">
        <title>Genome of the entomopathogenic fungus Entomophthora muscae.</title>
        <authorList>
            <person name="Elya C."/>
            <person name="Lovett B.R."/>
            <person name="Lee E."/>
            <person name="Macias A.M."/>
            <person name="Hajek A.E."/>
            <person name="De Bivort B.L."/>
            <person name="Kasson M.T."/>
            <person name="De Fine Licht H.H."/>
            <person name="Stajich J.E."/>
        </authorList>
    </citation>
    <scope>NUCLEOTIDE SEQUENCE</scope>
    <source>
        <strain evidence="1">Berkeley</strain>
    </source>
</reference>
<accession>A0ACC2RGV9</accession>
<organism evidence="1 2">
    <name type="scientific">Entomophthora muscae</name>
    <dbReference type="NCBI Taxonomy" id="34485"/>
    <lineage>
        <taxon>Eukaryota</taxon>
        <taxon>Fungi</taxon>
        <taxon>Fungi incertae sedis</taxon>
        <taxon>Zoopagomycota</taxon>
        <taxon>Entomophthoromycotina</taxon>
        <taxon>Entomophthoromycetes</taxon>
        <taxon>Entomophthorales</taxon>
        <taxon>Entomophthoraceae</taxon>
        <taxon>Entomophthora</taxon>
    </lineage>
</organism>
<protein>
    <submittedName>
        <fullName evidence="1">Uncharacterized protein</fullName>
    </submittedName>
</protein>
<name>A0ACC2RGV9_9FUNG</name>
<dbReference type="EMBL" id="QTSX02007263">
    <property type="protein sequence ID" value="KAJ9049195.1"/>
    <property type="molecule type" value="Genomic_DNA"/>
</dbReference>
<comment type="caution">
    <text evidence="1">The sequence shown here is derived from an EMBL/GenBank/DDBJ whole genome shotgun (WGS) entry which is preliminary data.</text>
</comment>
<proteinExistence type="predicted"/>
<evidence type="ECO:0000313" key="1">
    <source>
        <dbReference type="EMBL" id="KAJ9049195.1"/>
    </source>
</evidence>
<gene>
    <name evidence="1" type="ORF">DSO57_1027132</name>
</gene>